<dbReference type="InterPro" id="IPR023151">
    <property type="entry name" value="PEP_util_CS"/>
</dbReference>
<evidence type="ECO:0000256" key="3">
    <source>
        <dbReference type="ARBA" id="ARBA00004742"/>
    </source>
</evidence>
<dbReference type="InterPro" id="IPR006319">
    <property type="entry name" value="PEP_synth"/>
</dbReference>
<evidence type="ECO:0000259" key="17">
    <source>
        <dbReference type="Pfam" id="PF02896"/>
    </source>
</evidence>
<evidence type="ECO:0000256" key="8">
    <source>
        <dbReference type="ARBA" id="ARBA00022723"/>
    </source>
</evidence>
<dbReference type="FunFam" id="3.30.470.20:FF:000017">
    <property type="entry name" value="Phosphoenolpyruvate synthase"/>
    <property type="match status" value="1"/>
</dbReference>
<evidence type="ECO:0000256" key="4">
    <source>
        <dbReference type="ARBA" id="ARBA00007837"/>
    </source>
</evidence>
<dbReference type="GO" id="GO:0005524">
    <property type="term" value="F:ATP binding"/>
    <property type="evidence" value="ECO:0007669"/>
    <property type="project" value="UniProtKB-KW"/>
</dbReference>
<comment type="catalytic activity">
    <reaction evidence="14">
        <text>pyruvate + ATP + H2O = phosphoenolpyruvate + AMP + phosphate + 2 H(+)</text>
        <dbReference type="Rhea" id="RHEA:11364"/>
        <dbReference type="ChEBI" id="CHEBI:15361"/>
        <dbReference type="ChEBI" id="CHEBI:15377"/>
        <dbReference type="ChEBI" id="CHEBI:15378"/>
        <dbReference type="ChEBI" id="CHEBI:30616"/>
        <dbReference type="ChEBI" id="CHEBI:43474"/>
        <dbReference type="ChEBI" id="CHEBI:58702"/>
        <dbReference type="ChEBI" id="CHEBI:456215"/>
        <dbReference type="EC" id="2.7.9.2"/>
    </reaction>
</comment>
<evidence type="ECO:0000256" key="11">
    <source>
        <dbReference type="ARBA" id="ARBA00022840"/>
    </source>
</evidence>
<dbReference type="PROSITE" id="PS00370">
    <property type="entry name" value="PEP_ENZYMES_PHOS_SITE"/>
    <property type="match status" value="1"/>
</dbReference>
<protein>
    <recommendedName>
        <fullName evidence="6">Phosphoenolpyruvate synthase</fullName>
        <ecNumber evidence="5">2.7.9.2</ecNumber>
    </recommendedName>
    <alternativeName>
        <fullName evidence="13">Pyruvate, water dikinase</fullName>
    </alternativeName>
</protein>
<dbReference type="InterPro" id="IPR002192">
    <property type="entry name" value="PPDK_AMP/ATP-bd"/>
</dbReference>
<dbReference type="InterPro" id="IPR015813">
    <property type="entry name" value="Pyrv/PenolPyrv_kinase-like_dom"/>
</dbReference>
<comment type="function">
    <text evidence="2">Catalyzes the phosphorylation of pyruvate to phosphoenolpyruvate.</text>
</comment>
<proteinExistence type="inferred from homology"/>
<organism evidence="18">
    <name type="scientific">hydrothermal vent metagenome</name>
    <dbReference type="NCBI Taxonomy" id="652676"/>
    <lineage>
        <taxon>unclassified sequences</taxon>
        <taxon>metagenomes</taxon>
        <taxon>ecological metagenomes</taxon>
    </lineage>
</organism>
<evidence type="ECO:0000256" key="1">
    <source>
        <dbReference type="ARBA" id="ARBA00001946"/>
    </source>
</evidence>
<evidence type="ECO:0000256" key="14">
    <source>
        <dbReference type="ARBA" id="ARBA00047700"/>
    </source>
</evidence>
<dbReference type="Gene3D" id="3.50.30.10">
    <property type="entry name" value="Phosphohistidine domain"/>
    <property type="match status" value="1"/>
</dbReference>
<dbReference type="SUPFAM" id="SSF51621">
    <property type="entry name" value="Phosphoenolpyruvate/pyruvate domain"/>
    <property type="match status" value="1"/>
</dbReference>
<dbReference type="FunFam" id="3.50.30.10:FF:000002">
    <property type="entry name" value="Phosphoenolpyruvate synthase"/>
    <property type="match status" value="1"/>
</dbReference>
<dbReference type="AlphaFoldDB" id="A0A3B0XBT4"/>
<dbReference type="UniPathway" id="UPA00138"/>
<comment type="similarity">
    <text evidence="4">Belongs to the PEP-utilizing enzyme family.</text>
</comment>
<dbReference type="InterPro" id="IPR000121">
    <property type="entry name" value="PEP_util_C"/>
</dbReference>
<dbReference type="Pfam" id="PF00391">
    <property type="entry name" value="PEP-utilizers"/>
    <property type="match status" value="1"/>
</dbReference>
<dbReference type="InterPro" id="IPR036637">
    <property type="entry name" value="Phosphohistidine_dom_sf"/>
</dbReference>
<evidence type="ECO:0000259" key="15">
    <source>
        <dbReference type="Pfam" id="PF00391"/>
    </source>
</evidence>
<dbReference type="Pfam" id="PF02896">
    <property type="entry name" value="PEP-utilizers_C"/>
    <property type="match status" value="1"/>
</dbReference>
<dbReference type="Pfam" id="PF01326">
    <property type="entry name" value="PPDK_N"/>
    <property type="match status" value="1"/>
</dbReference>
<keyword evidence="10" id="KW-0418">Kinase</keyword>
<evidence type="ECO:0000256" key="6">
    <source>
        <dbReference type="ARBA" id="ARBA00021623"/>
    </source>
</evidence>
<comment type="cofactor">
    <cofactor evidence="1">
        <name>Mg(2+)</name>
        <dbReference type="ChEBI" id="CHEBI:18420"/>
    </cofactor>
</comment>
<sequence length="803" mass="89013">MAYVRFFSEIGINDVDHVGGKNASLGEMYQHLSADGINVPNGFATSSQAYLHYMQHNRLIEKVRSALEGLDTHNVKALAQVGRQIRSWIMHADMPDDLGAEIVRAYEKLGEEYGEYPDVAVRSSATAEDLPGASFAGQQETYLNISGRRNLLLTCKRVYASLFTDRAISYRVDMGFTHMDVALSIGVQKMVRADSGASGVMFTIDTESGFDQVVLINAAWGLGENVVQGAVNPDEFYVFKTSLNELTDEGVLKHTPIIRRHLGEKAIKMVYSHDTTAGLSTHNVAVSADEQSRFCINDEDVLALARYAVAIERHYMRPMDIEWAKDGQTGELFILQARPETVRSEENKQYQLLYKLQQQGKPEPLVIGKSVGKRIATGTACVIPDASDMYRLQPGDVLVTDITDPDWEPVMKIASAIVTNRGGRTCHAAIIARELGVPAVVGCNNATSQIQGGQSVTVSCAEGDTGYIYPGQLEFSEEKRDVSSLEKPQTRMMLNLANPELAFEASRLPVEGVGLARLEFIINNSIRIHPRALLEYDTLGKDVKQKVRRLIAGYQSPVDFYVEKLAEGIAMIGAAFYPRQVIVRLSDFKSNEYASLIGGELFEPDEENPMIGFRGAYRYPSKEFRDCFELECRALKMVREQKGLTNVDIMIPFVRSVEEGKGVLQLLEAFGLKRGEKDLKVYLMCEIPANALLASEFLKCFDGFSIGSNDLTQLTLGVDRDSGLISGFDERNEAVKIMMKMAIDACKVANKYVGICGQAPSDFPEITRWLVEQGISSISLNPDSVIDMTKEVLKIEKQQSRQV</sequence>
<accession>A0A3B0XBT4</accession>
<evidence type="ECO:0000256" key="2">
    <source>
        <dbReference type="ARBA" id="ARBA00002988"/>
    </source>
</evidence>
<evidence type="ECO:0000256" key="7">
    <source>
        <dbReference type="ARBA" id="ARBA00022679"/>
    </source>
</evidence>
<feature type="domain" description="PEP-utilising enzyme C-terminal" evidence="17">
    <location>
        <begin position="486"/>
        <end position="795"/>
    </location>
</feature>
<dbReference type="InterPro" id="IPR040442">
    <property type="entry name" value="Pyrv_kinase-like_dom_sf"/>
</dbReference>
<dbReference type="EMBL" id="UOFG01000057">
    <property type="protein sequence ID" value="VAW58999.1"/>
    <property type="molecule type" value="Genomic_DNA"/>
</dbReference>
<dbReference type="NCBIfam" id="TIGR01418">
    <property type="entry name" value="PEP_synth"/>
    <property type="match status" value="1"/>
</dbReference>
<evidence type="ECO:0000313" key="18">
    <source>
        <dbReference type="EMBL" id="VAW58999.1"/>
    </source>
</evidence>
<evidence type="ECO:0000259" key="16">
    <source>
        <dbReference type="Pfam" id="PF01326"/>
    </source>
</evidence>
<evidence type="ECO:0000256" key="10">
    <source>
        <dbReference type="ARBA" id="ARBA00022777"/>
    </source>
</evidence>
<dbReference type="PROSITE" id="PS00742">
    <property type="entry name" value="PEP_ENZYMES_2"/>
    <property type="match status" value="1"/>
</dbReference>
<dbReference type="NCBIfam" id="NF005057">
    <property type="entry name" value="PRK06464.1"/>
    <property type="match status" value="1"/>
</dbReference>
<dbReference type="PIRSF" id="PIRSF000854">
    <property type="entry name" value="PEP_synthase"/>
    <property type="match status" value="1"/>
</dbReference>
<comment type="pathway">
    <text evidence="3">Carbohydrate biosynthesis; gluconeogenesis.</text>
</comment>
<dbReference type="Gene3D" id="3.30.470.20">
    <property type="entry name" value="ATP-grasp fold, B domain"/>
    <property type="match status" value="1"/>
</dbReference>
<evidence type="ECO:0000256" key="13">
    <source>
        <dbReference type="ARBA" id="ARBA00033470"/>
    </source>
</evidence>
<evidence type="ECO:0000256" key="12">
    <source>
        <dbReference type="ARBA" id="ARBA00022842"/>
    </source>
</evidence>
<dbReference type="EC" id="2.7.9.2" evidence="5"/>
<dbReference type="PANTHER" id="PTHR43030">
    <property type="entry name" value="PHOSPHOENOLPYRUVATE SYNTHASE"/>
    <property type="match status" value="1"/>
</dbReference>
<keyword evidence="8" id="KW-0479">Metal-binding</keyword>
<feature type="domain" description="Pyruvate phosphate dikinase AMP/ATP-binding" evidence="16">
    <location>
        <begin position="16"/>
        <end position="349"/>
    </location>
</feature>
<dbReference type="InterPro" id="IPR008279">
    <property type="entry name" value="PEP-util_enz_mobile_dom"/>
</dbReference>
<dbReference type="InterPro" id="IPR018274">
    <property type="entry name" value="PEP_util_AS"/>
</dbReference>
<feature type="domain" description="PEP-utilising enzyme mobile" evidence="15">
    <location>
        <begin position="393"/>
        <end position="463"/>
    </location>
</feature>
<dbReference type="GO" id="GO:0008986">
    <property type="term" value="F:pyruvate, water dikinase activity"/>
    <property type="evidence" value="ECO:0007669"/>
    <property type="project" value="UniProtKB-EC"/>
</dbReference>
<reference evidence="18" key="1">
    <citation type="submission" date="2018-06" db="EMBL/GenBank/DDBJ databases">
        <authorList>
            <person name="Zhirakovskaya E."/>
        </authorList>
    </citation>
    <scope>NUCLEOTIDE SEQUENCE</scope>
</reference>
<dbReference type="Gene3D" id="3.20.20.60">
    <property type="entry name" value="Phosphoenolpyruvate-binding domains"/>
    <property type="match status" value="1"/>
</dbReference>
<evidence type="ECO:0000256" key="9">
    <source>
        <dbReference type="ARBA" id="ARBA00022741"/>
    </source>
</evidence>
<gene>
    <name evidence="18" type="ORF">MNBD_GAMMA11-246</name>
</gene>
<dbReference type="SUPFAM" id="SSF56059">
    <property type="entry name" value="Glutathione synthetase ATP-binding domain-like"/>
    <property type="match status" value="1"/>
</dbReference>
<keyword evidence="12" id="KW-0460">Magnesium</keyword>
<dbReference type="Gene3D" id="3.30.1490.20">
    <property type="entry name" value="ATP-grasp fold, A domain"/>
    <property type="match status" value="1"/>
</dbReference>
<keyword evidence="7 18" id="KW-0808">Transferase</keyword>
<name>A0A3B0XBT4_9ZZZZ</name>
<dbReference type="InterPro" id="IPR013815">
    <property type="entry name" value="ATP_grasp_subdomain_1"/>
</dbReference>
<dbReference type="GO" id="GO:0006094">
    <property type="term" value="P:gluconeogenesis"/>
    <property type="evidence" value="ECO:0007669"/>
    <property type="project" value="UniProtKB-UniPathway"/>
</dbReference>
<keyword evidence="9" id="KW-0547">Nucleotide-binding</keyword>
<dbReference type="SUPFAM" id="SSF52009">
    <property type="entry name" value="Phosphohistidine domain"/>
    <property type="match status" value="1"/>
</dbReference>
<dbReference type="GO" id="GO:0046872">
    <property type="term" value="F:metal ion binding"/>
    <property type="evidence" value="ECO:0007669"/>
    <property type="project" value="UniProtKB-KW"/>
</dbReference>
<evidence type="ECO:0000256" key="5">
    <source>
        <dbReference type="ARBA" id="ARBA00011996"/>
    </source>
</evidence>
<keyword evidence="11" id="KW-0067">ATP-binding</keyword>
<keyword evidence="18" id="KW-0670">Pyruvate</keyword>
<dbReference type="PANTHER" id="PTHR43030:SF1">
    <property type="entry name" value="PHOSPHOENOLPYRUVATE SYNTHASE"/>
    <property type="match status" value="1"/>
</dbReference>
<dbReference type="FunFam" id="3.30.1490.20:FF:000010">
    <property type="entry name" value="Phosphoenolpyruvate synthase"/>
    <property type="match status" value="1"/>
</dbReference>